<dbReference type="EMBL" id="MCFG01000233">
    <property type="protein sequence ID" value="ORX77832.1"/>
    <property type="molecule type" value="Genomic_DNA"/>
</dbReference>
<keyword evidence="2" id="KW-0472">Membrane</keyword>
<reference evidence="3 4" key="2">
    <citation type="submission" date="2016-08" db="EMBL/GenBank/DDBJ databases">
        <title>Pervasive Adenine N6-methylation of Active Genes in Fungi.</title>
        <authorList>
            <consortium name="DOE Joint Genome Institute"/>
            <person name="Mondo S.J."/>
            <person name="Dannebaum R.O."/>
            <person name="Kuo R.C."/>
            <person name="Labutti K."/>
            <person name="Haridas S."/>
            <person name="Kuo A."/>
            <person name="Salamov A."/>
            <person name="Ahrendt S.R."/>
            <person name="Lipzen A."/>
            <person name="Sullivan W."/>
            <person name="Andreopoulos W.B."/>
            <person name="Clum A."/>
            <person name="Lindquist E."/>
            <person name="Daum C."/>
            <person name="Ramamoorthy G.K."/>
            <person name="Gryganskyi A."/>
            <person name="Culley D."/>
            <person name="Magnuson J.K."/>
            <person name="James T.Y."/>
            <person name="O'Malley M.A."/>
            <person name="Stajich J.E."/>
            <person name="Spatafora J.W."/>
            <person name="Visel A."/>
            <person name="Grigoriev I.V."/>
        </authorList>
    </citation>
    <scope>NUCLEOTIDE SEQUENCE [LARGE SCALE GENOMIC DNA]</scope>
    <source>
        <strain evidence="3 4">S4</strain>
    </source>
</reference>
<accession>A0A1Y1WWJ6</accession>
<feature type="transmembrane region" description="Helical" evidence="2">
    <location>
        <begin position="204"/>
        <end position="224"/>
    </location>
</feature>
<feature type="transmembrane region" description="Helical" evidence="2">
    <location>
        <begin position="145"/>
        <end position="168"/>
    </location>
</feature>
<feature type="transmembrane region" description="Helical" evidence="2">
    <location>
        <begin position="653"/>
        <end position="672"/>
    </location>
</feature>
<feature type="transmembrane region" description="Helical" evidence="2">
    <location>
        <begin position="112"/>
        <end position="133"/>
    </location>
</feature>
<organism evidence="3 4">
    <name type="scientific">Anaeromyces robustus</name>
    <dbReference type="NCBI Taxonomy" id="1754192"/>
    <lineage>
        <taxon>Eukaryota</taxon>
        <taxon>Fungi</taxon>
        <taxon>Fungi incertae sedis</taxon>
        <taxon>Chytridiomycota</taxon>
        <taxon>Chytridiomycota incertae sedis</taxon>
        <taxon>Neocallimastigomycetes</taxon>
        <taxon>Neocallimastigales</taxon>
        <taxon>Neocallimastigaceae</taxon>
        <taxon>Anaeromyces</taxon>
    </lineage>
</organism>
<feature type="transmembrane region" description="Helical" evidence="2">
    <location>
        <begin position="625"/>
        <end position="647"/>
    </location>
</feature>
<evidence type="ECO:0000256" key="2">
    <source>
        <dbReference type="SAM" id="Phobius"/>
    </source>
</evidence>
<feature type="region of interest" description="Disordered" evidence="1">
    <location>
        <begin position="451"/>
        <end position="551"/>
    </location>
</feature>
<evidence type="ECO:0000313" key="4">
    <source>
        <dbReference type="Proteomes" id="UP000193944"/>
    </source>
</evidence>
<keyword evidence="2" id="KW-0812">Transmembrane</keyword>
<keyword evidence="2" id="KW-1133">Transmembrane helix</keyword>
<feature type="transmembrane region" description="Helical" evidence="2">
    <location>
        <begin position="56"/>
        <end position="74"/>
    </location>
</feature>
<gene>
    <name evidence="3" type="ORF">BCR32DRAFT_295392</name>
</gene>
<dbReference type="AlphaFoldDB" id="A0A1Y1WWJ6"/>
<feature type="transmembrane region" description="Helical" evidence="2">
    <location>
        <begin position="253"/>
        <end position="272"/>
    </location>
</feature>
<feature type="transmembrane region" description="Helical" evidence="2">
    <location>
        <begin position="332"/>
        <end position="353"/>
    </location>
</feature>
<feature type="compositionally biased region" description="Low complexity" evidence="1">
    <location>
        <begin position="508"/>
        <end position="534"/>
    </location>
</feature>
<feature type="region of interest" description="Disordered" evidence="1">
    <location>
        <begin position="690"/>
        <end position="712"/>
    </location>
</feature>
<comment type="caution">
    <text evidence="3">The sequence shown here is derived from an EMBL/GenBank/DDBJ whole genome shotgun (WGS) entry which is preliminary data.</text>
</comment>
<protein>
    <submittedName>
        <fullName evidence="3">Uncharacterized protein</fullName>
    </submittedName>
</protein>
<feature type="transmembrane region" description="Helical" evidence="2">
    <location>
        <begin position="174"/>
        <end position="197"/>
    </location>
</feature>
<feature type="compositionally biased region" description="Low complexity" evidence="1">
    <location>
        <begin position="692"/>
        <end position="712"/>
    </location>
</feature>
<reference evidence="3 4" key="1">
    <citation type="submission" date="2016-08" db="EMBL/GenBank/DDBJ databases">
        <title>A Parts List for Fungal Cellulosomes Revealed by Comparative Genomics.</title>
        <authorList>
            <consortium name="DOE Joint Genome Institute"/>
            <person name="Haitjema C.H."/>
            <person name="Gilmore S.P."/>
            <person name="Henske J.K."/>
            <person name="Solomon K.V."/>
            <person name="De Groot R."/>
            <person name="Kuo A."/>
            <person name="Mondo S.J."/>
            <person name="Salamov A.A."/>
            <person name="Labutti K."/>
            <person name="Zhao Z."/>
            <person name="Chiniquy J."/>
            <person name="Barry K."/>
            <person name="Brewer H.M."/>
            <person name="Purvine S.O."/>
            <person name="Wright A.T."/>
            <person name="Boxma B."/>
            <person name="Van Alen T."/>
            <person name="Hackstein J.H."/>
            <person name="Baker S.E."/>
            <person name="Grigoriev I.V."/>
            <person name="O'Malley M.A."/>
        </authorList>
    </citation>
    <scope>NUCLEOTIDE SEQUENCE [LARGE SCALE GENOMIC DNA]</scope>
    <source>
        <strain evidence="3 4">S4</strain>
    </source>
</reference>
<proteinExistence type="predicted"/>
<sequence>MEEKSKLTTEISETNENENEIEKGKKYYHYFLPFLNQYYYKTTYVFNNITSYKNDFLLDFILAYGILRIVNILLNNSFNNTFFFGMIIFFMYIWENWFILSHHSDLIGFPELVNWLCQIIKYGSYLLMTFCIREDVITQTKKPNNLFNFFIILIIIIRLYCLFTYMMAKPGPKYILICLPIYTLISLIPYVISFFITKSVTVKYVMWYIGVIMDIVFYLIIVFVQSRVYANLSLNNKTNNKKTKYPIFNKKNWIDRFSMLTISIIAIPIIFIPSYNFTLTFHDIVYTLICGIILISIGFIYNSVNSVLAINHALNIISPFFGSLWRMLHLPLHLGLSLVGLSLMMMIKNVYLYRNYPNNSYDETLSPRLPETYYSGLEMFYEYDKFKSKSTTDNVSINSKNKNLGKAIHSIDEIKALLSVAFLLTFISVFFMKFLHRYSTSTIIEDSIDIPNNHENKAKNSSSFTKSKDTKSSSTNPNIIKSNEYGDGLNDEILSNKNKKEEPTTSANSNNINLDKNDNKNNFNSNTNSNITLNDKSNNHHNLSKNDSSTNIDNDQLEIKKENFYKLKQNSLKTSIMDLANNKKFANPKAQDMINRCSNERIANNISEMNNNAVITTYINSSLTLYSFFIFLFQVLLILLFLLFTYIKISISLLLILTLIIVEIELLSEMLLPRLLKITNKRKNIKILPSENTKNNTTNNNDNNNNPNIINI</sequence>
<evidence type="ECO:0000313" key="3">
    <source>
        <dbReference type="EMBL" id="ORX77832.1"/>
    </source>
</evidence>
<dbReference type="OrthoDB" id="2152512at2759"/>
<keyword evidence="4" id="KW-1185">Reference proteome</keyword>
<dbReference type="Proteomes" id="UP000193944">
    <property type="component" value="Unassembled WGS sequence"/>
</dbReference>
<evidence type="ECO:0000256" key="1">
    <source>
        <dbReference type="SAM" id="MobiDB-lite"/>
    </source>
</evidence>
<feature type="transmembrane region" description="Helical" evidence="2">
    <location>
        <begin position="81"/>
        <end position="100"/>
    </location>
</feature>
<name>A0A1Y1WWJ6_9FUNG</name>
<feature type="transmembrane region" description="Helical" evidence="2">
    <location>
        <begin position="284"/>
        <end position="301"/>
    </location>
</feature>